<dbReference type="Proteomes" id="UP000801492">
    <property type="component" value="Unassembled WGS sequence"/>
</dbReference>
<sequence length="245" mass="29028">MALSILSKLCKLSRIKSLFVIAPLRTKPQVFVRVFSMQPKCAPILNTKKNNLVFHRTFFQFFKRPNINTLKQIDGIPPEYILIYRNAMDRYLLSAQIVSTVSAIIVCAVVFFYSQWEFELNTQKWRMDDQPNPMENEGFIYATCFVTLCVLLHLIVTKMPIRIYNYPRRQKYVFIFYGILPTTKKRVVCKVNEVIKLEENGLLPWKDSRYEIVQKQNIIMLEHFFRKPSDLNIMLGYEKQAEDYD</sequence>
<feature type="transmembrane region" description="Helical" evidence="1">
    <location>
        <begin position="91"/>
        <end position="113"/>
    </location>
</feature>
<evidence type="ECO:0000313" key="3">
    <source>
        <dbReference type="Proteomes" id="UP000801492"/>
    </source>
</evidence>
<evidence type="ECO:0000256" key="1">
    <source>
        <dbReference type="SAM" id="Phobius"/>
    </source>
</evidence>
<proteinExistence type="predicted"/>
<comment type="caution">
    <text evidence="2">The sequence shown here is derived from an EMBL/GenBank/DDBJ whole genome shotgun (WGS) entry which is preliminary data.</text>
</comment>
<keyword evidence="1" id="KW-1133">Transmembrane helix</keyword>
<keyword evidence="3" id="KW-1185">Reference proteome</keyword>
<keyword evidence="1" id="KW-0812">Transmembrane</keyword>
<evidence type="ECO:0000313" key="2">
    <source>
        <dbReference type="EMBL" id="KAF2883046.1"/>
    </source>
</evidence>
<dbReference type="AlphaFoldDB" id="A0A8K0CD36"/>
<keyword evidence="1" id="KW-0472">Membrane</keyword>
<name>A0A8K0CD36_IGNLU</name>
<organism evidence="2 3">
    <name type="scientific">Ignelater luminosus</name>
    <name type="common">Cucubano</name>
    <name type="synonym">Pyrophorus luminosus</name>
    <dbReference type="NCBI Taxonomy" id="2038154"/>
    <lineage>
        <taxon>Eukaryota</taxon>
        <taxon>Metazoa</taxon>
        <taxon>Ecdysozoa</taxon>
        <taxon>Arthropoda</taxon>
        <taxon>Hexapoda</taxon>
        <taxon>Insecta</taxon>
        <taxon>Pterygota</taxon>
        <taxon>Neoptera</taxon>
        <taxon>Endopterygota</taxon>
        <taxon>Coleoptera</taxon>
        <taxon>Polyphaga</taxon>
        <taxon>Elateriformia</taxon>
        <taxon>Elateroidea</taxon>
        <taxon>Elateridae</taxon>
        <taxon>Agrypninae</taxon>
        <taxon>Pyrophorini</taxon>
        <taxon>Ignelater</taxon>
    </lineage>
</organism>
<reference evidence="2" key="1">
    <citation type="submission" date="2019-08" db="EMBL/GenBank/DDBJ databases">
        <title>The genome of the North American firefly Photinus pyralis.</title>
        <authorList>
            <consortium name="Photinus pyralis genome working group"/>
            <person name="Fallon T.R."/>
            <person name="Sander Lower S.E."/>
            <person name="Weng J.-K."/>
        </authorList>
    </citation>
    <scope>NUCLEOTIDE SEQUENCE</scope>
    <source>
        <strain evidence="2">TRF0915ILg1</strain>
        <tissue evidence="2">Whole body</tissue>
    </source>
</reference>
<accession>A0A8K0CD36</accession>
<dbReference type="EMBL" id="VTPC01090567">
    <property type="protein sequence ID" value="KAF2883046.1"/>
    <property type="molecule type" value="Genomic_DNA"/>
</dbReference>
<feature type="transmembrane region" description="Helical" evidence="1">
    <location>
        <begin position="139"/>
        <end position="161"/>
    </location>
</feature>
<dbReference type="OrthoDB" id="7407406at2759"/>
<gene>
    <name evidence="2" type="ORF">ILUMI_23123</name>
</gene>
<protein>
    <submittedName>
        <fullName evidence="2">Uncharacterized protein</fullName>
    </submittedName>
</protein>